<dbReference type="PANTHER" id="PTHR46347">
    <property type="entry name" value="RING/FYVE/PHD ZINC FINGER SUPERFAMILY PROTEIN"/>
    <property type="match status" value="1"/>
</dbReference>
<dbReference type="InterPro" id="IPR013083">
    <property type="entry name" value="Znf_RING/FYVE/PHD"/>
</dbReference>
<feature type="compositionally biased region" description="Acidic residues" evidence="4">
    <location>
        <begin position="320"/>
        <end position="330"/>
    </location>
</feature>
<reference evidence="8" key="1">
    <citation type="submission" date="2016-02" db="EMBL/GenBank/DDBJ databases">
        <title>Draft genome sequence of Microdochium bolleyi, a fungal endophyte of beachgrass.</title>
        <authorList>
            <consortium name="DOE Joint Genome Institute"/>
            <person name="David A.S."/>
            <person name="May G."/>
            <person name="Haridas S."/>
            <person name="Lim J."/>
            <person name="Wang M."/>
            <person name="Labutti K."/>
            <person name="Lipzen A."/>
            <person name="Barry K."/>
            <person name="Grigoriev I.V."/>
        </authorList>
    </citation>
    <scope>NUCLEOTIDE SEQUENCE [LARGE SCALE GENOMIC DNA]</scope>
    <source>
        <strain evidence="8">J235TASD1</strain>
    </source>
</reference>
<protein>
    <recommendedName>
        <fullName evidence="6">RING-CH-type domain-containing protein</fullName>
    </recommendedName>
</protein>
<dbReference type="EMBL" id="KQ964245">
    <property type="protein sequence ID" value="KXJ96565.1"/>
    <property type="molecule type" value="Genomic_DNA"/>
</dbReference>
<dbReference type="InParanoid" id="A0A136JHC8"/>
<dbReference type="SUPFAM" id="SSF57850">
    <property type="entry name" value="RING/U-box"/>
    <property type="match status" value="1"/>
</dbReference>
<keyword evidence="5" id="KW-0812">Transmembrane</keyword>
<dbReference type="OrthoDB" id="264354at2759"/>
<dbReference type="AlphaFoldDB" id="A0A136JHC8"/>
<proteinExistence type="predicted"/>
<feature type="transmembrane region" description="Helical" evidence="5">
    <location>
        <begin position="276"/>
        <end position="296"/>
    </location>
</feature>
<keyword evidence="1" id="KW-0479">Metal-binding</keyword>
<feature type="compositionally biased region" description="Basic and acidic residues" evidence="4">
    <location>
        <begin position="64"/>
        <end position="76"/>
    </location>
</feature>
<dbReference type="SMART" id="SM00744">
    <property type="entry name" value="RINGv"/>
    <property type="match status" value="1"/>
</dbReference>
<evidence type="ECO:0000256" key="3">
    <source>
        <dbReference type="ARBA" id="ARBA00022833"/>
    </source>
</evidence>
<dbReference type="Pfam" id="PF12906">
    <property type="entry name" value="RINGv"/>
    <property type="match status" value="1"/>
</dbReference>
<feature type="region of interest" description="Disordered" evidence="4">
    <location>
        <begin position="1"/>
        <end position="76"/>
    </location>
</feature>
<feature type="transmembrane region" description="Helical" evidence="5">
    <location>
        <begin position="168"/>
        <end position="188"/>
    </location>
</feature>
<accession>A0A136JHC8</accession>
<keyword evidence="2" id="KW-0863">Zinc-finger</keyword>
<dbReference type="Proteomes" id="UP000070501">
    <property type="component" value="Unassembled WGS sequence"/>
</dbReference>
<dbReference type="PROSITE" id="PS51292">
    <property type="entry name" value="ZF_RING_CH"/>
    <property type="match status" value="1"/>
</dbReference>
<feature type="compositionally biased region" description="Basic and acidic residues" evidence="4">
    <location>
        <begin position="331"/>
        <end position="340"/>
    </location>
</feature>
<keyword evidence="5" id="KW-0472">Membrane</keyword>
<evidence type="ECO:0000259" key="6">
    <source>
        <dbReference type="PROSITE" id="PS51292"/>
    </source>
</evidence>
<evidence type="ECO:0000256" key="4">
    <source>
        <dbReference type="SAM" id="MobiDB-lite"/>
    </source>
</evidence>
<organism evidence="7 8">
    <name type="scientific">Microdochium bolleyi</name>
    <dbReference type="NCBI Taxonomy" id="196109"/>
    <lineage>
        <taxon>Eukaryota</taxon>
        <taxon>Fungi</taxon>
        <taxon>Dikarya</taxon>
        <taxon>Ascomycota</taxon>
        <taxon>Pezizomycotina</taxon>
        <taxon>Sordariomycetes</taxon>
        <taxon>Xylariomycetidae</taxon>
        <taxon>Xylariales</taxon>
        <taxon>Microdochiaceae</taxon>
        <taxon>Microdochium</taxon>
    </lineage>
</organism>
<feature type="domain" description="RING-CH-type" evidence="6">
    <location>
        <begin position="69"/>
        <end position="156"/>
    </location>
</feature>
<feature type="transmembrane region" description="Helical" evidence="5">
    <location>
        <begin position="235"/>
        <end position="256"/>
    </location>
</feature>
<dbReference type="GO" id="GO:0008270">
    <property type="term" value="F:zinc ion binding"/>
    <property type="evidence" value="ECO:0007669"/>
    <property type="project" value="UniProtKB-KW"/>
</dbReference>
<name>A0A136JHC8_9PEZI</name>
<evidence type="ECO:0000313" key="7">
    <source>
        <dbReference type="EMBL" id="KXJ96565.1"/>
    </source>
</evidence>
<evidence type="ECO:0000313" key="8">
    <source>
        <dbReference type="Proteomes" id="UP000070501"/>
    </source>
</evidence>
<keyword evidence="5" id="KW-1133">Transmembrane helix</keyword>
<evidence type="ECO:0000256" key="1">
    <source>
        <dbReference type="ARBA" id="ARBA00022723"/>
    </source>
</evidence>
<dbReference type="PANTHER" id="PTHR46347:SF1">
    <property type="entry name" value="RING_FYVE_PHD ZINC FINGER SUPERFAMILY PROTEIN"/>
    <property type="match status" value="1"/>
</dbReference>
<keyword evidence="8" id="KW-1185">Reference proteome</keyword>
<gene>
    <name evidence="7" type="ORF">Micbo1qcDRAFT_229432</name>
</gene>
<dbReference type="InterPro" id="IPR011016">
    <property type="entry name" value="Znf_RING-CH"/>
</dbReference>
<evidence type="ECO:0000256" key="2">
    <source>
        <dbReference type="ARBA" id="ARBA00022771"/>
    </source>
</evidence>
<dbReference type="Gene3D" id="3.30.40.10">
    <property type="entry name" value="Zinc/RING finger domain, C3HC4 (zinc finger)"/>
    <property type="match status" value="1"/>
</dbReference>
<dbReference type="STRING" id="196109.A0A136JHC8"/>
<sequence length="340" mass="38348">MQGNWNFDGIPAAEPVTSAPGPVPQPEPTPFTAKPATFEPAHDEDEDPQHGHDQEGTTQQQSRPEPRPQPRTDSRQCWMCHDEEYPTYEEPSVLDGVRGRRPKKRWVPKDPSTGPLISPCLCKGSIGYIHEACLKEYIQVHGAFKCPTCNYTYQVQRLTWAAHVQSPILTLLLTLSIFVVTTFLLGYVGDYILELYLDPLGTIADSVTKGGLSIEDEIGFELDSNSWSLHFVKGLLSLGLLGFVKAFLAMTPWQWWNLRTSATVYGRTGATGRRRVENINLAFVVIGVFTFLWAVWKGTRAWINRRLVDASFNILNVRNDEDDDDDDDEQEHGAESRKDR</sequence>
<evidence type="ECO:0000256" key="5">
    <source>
        <dbReference type="SAM" id="Phobius"/>
    </source>
</evidence>
<dbReference type="CDD" id="cd16495">
    <property type="entry name" value="RING_CH-C4HC3_MARCH"/>
    <property type="match status" value="1"/>
</dbReference>
<keyword evidence="3" id="KW-0862">Zinc</keyword>
<feature type="region of interest" description="Disordered" evidence="4">
    <location>
        <begin position="320"/>
        <end position="340"/>
    </location>
</feature>